<dbReference type="RefSeq" id="WP_132120965.1">
    <property type="nucleotide sequence ID" value="NZ_SLWS01000006.1"/>
</dbReference>
<sequence length="62" mass="6959">MATQQNTTKTPTTYNKVKVGDMIDGEVIISKRRHDGHVTLCFSSELAWGPWTPANTPVSVWR</sequence>
<dbReference type="EMBL" id="SLWS01000006">
    <property type="protein sequence ID" value="TCO57153.1"/>
    <property type="molecule type" value="Genomic_DNA"/>
</dbReference>
<reference evidence="1 2" key="1">
    <citation type="submission" date="2019-03" db="EMBL/GenBank/DDBJ databases">
        <title>Genomic Encyclopedia of Type Strains, Phase IV (KMG-IV): sequencing the most valuable type-strain genomes for metagenomic binning, comparative biology and taxonomic classification.</title>
        <authorList>
            <person name="Goeker M."/>
        </authorList>
    </citation>
    <scope>NUCLEOTIDE SEQUENCE [LARGE SCALE GENOMIC DNA]</scope>
    <source>
        <strain evidence="1 2">DSM 45934</strain>
    </source>
</reference>
<dbReference type="OrthoDB" id="621018at2"/>
<dbReference type="Proteomes" id="UP000295680">
    <property type="component" value="Unassembled WGS sequence"/>
</dbReference>
<keyword evidence="2" id="KW-1185">Reference proteome</keyword>
<organism evidence="1 2">
    <name type="scientific">Actinocrispum wychmicini</name>
    <dbReference type="NCBI Taxonomy" id="1213861"/>
    <lineage>
        <taxon>Bacteria</taxon>
        <taxon>Bacillati</taxon>
        <taxon>Actinomycetota</taxon>
        <taxon>Actinomycetes</taxon>
        <taxon>Pseudonocardiales</taxon>
        <taxon>Pseudonocardiaceae</taxon>
        <taxon>Actinocrispum</taxon>
    </lineage>
</organism>
<protein>
    <submittedName>
        <fullName evidence="1">Uncharacterized protein</fullName>
    </submittedName>
</protein>
<comment type="caution">
    <text evidence="1">The sequence shown here is derived from an EMBL/GenBank/DDBJ whole genome shotgun (WGS) entry which is preliminary data.</text>
</comment>
<dbReference type="AlphaFoldDB" id="A0A4R2JC85"/>
<evidence type="ECO:0000313" key="2">
    <source>
        <dbReference type="Proteomes" id="UP000295680"/>
    </source>
</evidence>
<accession>A0A4R2JC85</accession>
<evidence type="ECO:0000313" key="1">
    <source>
        <dbReference type="EMBL" id="TCO57153.1"/>
    </source>
</evidence>
<name>A0A4R2JC85_9PSEU</name>
<gene>
    <name evidence="1" type="ORF">EV192_106630</name>
</gene>
<proteinExistence type="predicted"/>